<dbReference type="RefSeq" id="WP_086470481.1">
    <property type="nucleotide sequence ID" value="NZ_FXWK01000001.1"/>
</dbReference>
<dbReference type="EMBL" id="FXWK01000001">
    <property type="protein sequence ID" value="SMQ73053.1"/>
    <property type="molecule type" value="Genomic_DNA"/>
</dbReference>
<name>A0A1Y6FKV3_9HYPH</name>
<sequence length="406" mass="42724">MIGTIKTTGLLAATGLATVLFMQPAMALEADAFIERVATVYGAMGYDLSFGEATLNGDTITVDGVTVNMQGADEPMVVDTELTFSGVVENDDGSYSVDSLSVPDIDTEFAEDPVGHLTLVDMVAEDLWLPPEGDTSAVSLLQTVGRVASGPLTITRDGAEVIKFDGMDFSSEFTYDSSDALEEVISSFTISNIWADLSTVGEEEPEAGAVITALGLTNIAGNISQSMTWTMADGHIVMDEFLFDFADIGKLDIKFDFSGFTPEMLDKIYAMQSSDLDPASEEAQAQQMMAGMEIAQAMTITSASIRYDDAGLAPKLLDMFAAQSGADRAAFVEGLKAMLPAMIAESGVPALNDVVVPPVSAFLDDPKNLEVVVQPPTPTSVLVLAAAASNPASLIQALGFAVNSNQ</sequence>
<keyword evidence="1" id="KW-0732">Signal</keyword>
<feature type="chain" id="PRO_5010997685" description="DUF945 domain-containing protein" evidence="1">
    <location>
        <begin position="28"/>
        <end position="406"/>
    </location>
</feature>
<protein>
    <recommendedName>
        <fullName evidence="4">DUF945 domain-containing protein</fullName>
    </recommendedName>
</protein>
<gene>
    <name evidence="2" type="ORF">SAMN06295905_2243</name>
</gene>
<dbReference type="OrthoDB" id="7824623at2"/>
<feature type="signal peptide" evidence="1">
    <location>
        <begin position="1"/>
        <end position="27"/>
    </location>
</feature>
<evidence type="ECO:0000256" key="1">
    <source>
        <dbReference type="SAM" id="SignalP"/>
    </source>
</evidence>
<evidence type="ECO:0000313" key="2">
    <source>
        <dbReference type="EMBL" id="SMQ73053.1"/>
    </source>
</evidence>
<dbReference type="Proteomes" id="UP000194474">
    <property type="component" value="Unassembled WGS sequence"/>
</dbReference>
<organism evidence="2 3">
    <name type="scientific">Devosia lucknowensis</name>
    <dbReference type="NCBI Taxonomy" id="1096929"/>
    <lineage>
        <taxon>Bacteria</taxon>
        <taxon>Pseudomonadati</taxon>
        <taxon>Pseudomonadota</taxon>
        <taxon>Alphaproteobacteria</taxon>
        <taxon>Hyphomicrobiales</taxon>
        <taxon>Devosiaceae</taxon>
        <taxon>Devosia</taxon>
    </lineage>
</organism>
<accession>A0A1Y6FKV3</accession>
<evidence type="ECO:0000313" key="3">
    <source>
        <dbReference type="Proteomes" id="UP000194474"/>
    </source>
</evidence>
<dbReference type="AlphaFoldDB" id="A0A1Y6FKV3"/>
<keyword evidence="3" id="KW-1185">Reference proteome</keyword>
<proteinExistence type="predicted"/>
<reference evidence="3" key="1">
    <citation type="submission" date="2017-04" db="EMBL/GenBank/DDBJ databases">
        <authorList>
            <person name="Varghese N."/>
            <person name="Submissions S."/>
        </authorList>
    </citation>
    <scope>NUCLEOTIDE SEQUENCE [LARGE SCALE GENOMIC DNA]</scope>
</reference>
<evidence type="ECO:0008006" key="4">
    <source>
        <dbReference type="Google" id="ProtNLM"/>
    </source>
</evidence>